<feature type="region of interest" description="Disordered" evidence="1">
    <location>
        <begin position="437"/>
        <end position="459"/>
    </location>
</feature>
<reference evidence="2 3" key="1">
    <citation type="submission" date="2018-08" db="EMBL/GenBank/DDBJ databases">
        <title>Sequencing the genomes of 1000 actinobacteria strains.</title>
        <authorList>
            <person name="Klenk H.-P."/>
        </authorList>
    </citation>
    <scope>NUCLEOTIDE SEQUENCE [LARGE SCALE GENOMIC DNA]</scope>
    <source>
        <strain evidence="2 3">DSM 22891</strain>
    </source>
</reference>
<dbReference type="Proteomes" id="UP000256485">
    <property type="component" value="Unassembled WGS sequence"/>
</dbReference>
<comment type="caution">
    <text evidence="2">The sequence shown here is derived from an EMBL/GenBank/DDBJ whole genome shotgun (WGS) entry which is preliminary data.</text>
</comment>
<evidence type="ECO:0000256" key="1">
    <source>
        <dbReference type="SAM" id="MobiDB-lite"/>
    </source>
</evidence>
<organism evidence="2 3">
    <name type="scientific">Thermasporomyces composti</name>
    <dbReference type="NCBI Taxonomy" id="696763"/>
    <lineage>
        <taxon>Bacteria</taxon>
        <taxon>Bacillati</taxon>
        <taxon>Actinomycetota</taxon>
        <taxon>Actinomycetes</taxon>
        <taxon>Propionibacteriales</taxon>
        <taxon>Nocardioidaceae</taxon>
        <taxon>Thermasporomyces</taxon>
    </lineage>
</organism>
<keyword evidence="3" id="KW-1185">Reference proteome</keyword>
<proteinExistence type="predicted"/>
<evidence type="ECO:0000313" key="3">
    <source>
        <dbReference type="Proteomes" id="UP000256485"/>
    </source>
</evidence>
<sequence>MKMPTWTNQSYWSWKRILIAMVALLVVVSLGRSFLGGSARNALDVTGRGGPAAEAPPRKETPRRVVEFNGKKVPVGTGPIATLNPGLARPGSAVNVNATGFDKGAQVQVLLTIGKNKPKVMATDRVDRYGVVDTSFTYPWGAANSGGRQFVTVVQEDGKKSARAELISQAGVATAELSKDVGQPGTALTVDAEGFMPHEKIHVFWGRITGTPSAVLRADETGKLQAEPLRVGVGPVGHNTVILMGTKSKATAMAPFQLLRQYPSVLTKPFAARAGELISLTGKGFAPNERVLGYFGDVSGPPVITMRAAENGTIGGVAFKVPYGLKGRQTLVFVGEQSRASAKAGFLAQPYTPVVRTSTWGGLPGTVLNFYAKGFAPNEAVHVYVEDELVAAFRVDARGNAAAAGQYQIPADAQKSVTFRLVGARSGGTGTVTVKVDKPEGPVNIPPQPKFKLPEDLRR</sequence>
<dbReference type="RefSeq" id="WP_147304720.1">
    <property type="nucleotide sequence ID" value="NZ_QTUC01000001.1"/>
</dbReference>
<evidence type="ECO:0000313" key="2">
    <source>
        <dbReference type="EMBL" id="REF37558.1"/>
    </source>
</evidence>
<dbReference type="AlphaFoldDB" id="A0A3D9V6Z8"/>
<gene>
    <name evidence="2" type="ORF">DFJ64_3002</name>
</gene>
<accession>A0A3D9V6Z8</accession>
<dbReference type="OrthoDB" id="3799654at2"/>
<evidence type="ECO:0008006" key="4">
    <source>
        <dbReference type="Google" id="ProtNLM"/>
    </source>
</evidence>
<protein>
    <recommendedName>
        <fullName evidence="4">IPT/TIG domain-containing protein</fullName>
    </recommendedName>
</protein>
<name>A0A3D9V6Z8_THECX</name>
<dbReference type="EMBL" id="QTUC01000001">
    <property type="protein sequence ID" value="REF37558.1"/>
    <property type="molecule type" value="Genomic_DNA"/>
</dbReference>